<dbReference type="AlphaFoldDB" id="A0A232EVI7"/>
<evidence type="ECO:0000313" key="3">
    <source>
        <dbReference type="Proteomes" id="UP000215335"/>
    </source>
</evidence>
<feature type="compositionally biased region" description="Low complexity" evidence="1">
    <location>
        <begin position="347"/>
        <end position="366"/>
    </location>
</feature>
<feature type="region of interest" description="Disordered" evidence="1">
    <location>
        <begin position="343"/>
        <end position="366"/>
    </location>
</feature>
<feature type="compositionally biased region" description="Low complexity" evidence="1">
    <location>
        <begin position="198"/>
        <end position="207"/>
    </location>
</feature>
<evidence type="ECO:0000256" key="1">
    <source>
        <dbReference type="SAM" id="MobiDB-lite"/>
    </source>
</evidence>
<feature type="region of interest" description="Disordered" evidence="1">
    <location>
        <begin position="1"/>
        <end position="28"/>
    </location>
</feature>
<name>A0A232EVI7_9HYME</name>
<feature type="compositionally biased region" description="Basic residues" evidence="1">
    <location>
        <begin position="1"/>
        <end position="12"/>
    </location>
</feature>
<evidence type="ECO:0000313" key="2">
    <source>
        <dbReference type="EMBL" id="OXU22348.1"/>
    </source>
</evidence>
<dbReference type="Proteomes" id="UP000215335">
    <property type="component" value="Unassembled WGS sequence"/>
</dbReference>
<feature type="non-terminal residue" evidence="2">
    <location>
        <position position="366"/>
    </location>
</feature>
<proteinExistence type="predicted"/>
<reference evidence="2 3" key="1">
    <citation type="journal article" date="2017" name="Curr. Biol.">
        <title>The Evolution of Venom by Co-option of Single-Copy Genes.</title>
        <authorList>
            <person name="Martinson E.O."/>
            <person name="Mrinalini"/>
            <person name="Kelkar Y.D."/>
            <person name="Chang C.H."/>
            <person name="Werren J.H."/>
        </authorList>
    </citation>
    <scope>NUCLEOTIDE SEQUENCE [LARGE SCALE GENOMIC DNA]</scope>
    <source>
        <strain evidence="2 3">Alberta</strain>
        <tissue evidence="2">Whole body</tissue>
    </source>
</reference>
<sequence>MSSGRSRSKAKSRKDDRENIPVSWISVQPDAPTRTSLRSVADYLSEKEAESPLLQHRSNRSLRLSPTSLQALERAERLVEDAERQLSRLNLDAVLADECDGDGLLEETSAYIRRIVATSFETGAYEPPSISEALIPGRSRDAIGIVDERGETGGEDSLHETSHLIDSLSDDQALRQLSAQLTVQSQLDSKAAQDNRRSSASSVGSARPDGILTASAELIVGRQTSVGLDRATAREYSRVSANNRPLLTAYQHDGIVLLEPPSSDPQKLNLLEKLESCSIPNRHHYCKRLPFTSTVLSDAAQPAGSNAESSELSSEAAHSEGEFCLSSSASYSLGEVRRKDVNSIAGSQSCSTKVSSTSSAISQLEA</sequence>
<feature type="region of interest" description="Disordered" evidence="1">
    <location>
        <begin position="186"/>
        <end position="208"/>
    </location>
</feature>
<gene>
    <name evidence="2" type="ORF">TSAR_004872</name>
</gene>
<organism evidence="2 3">
    <name type="scientific">Trichomalopsis sarcophagae</name>
    <dbReference type="NCBI Taxonomy" id="543379"/>
    <lineage>
        <taxon>Eukaryota</taxon>
        <taxon>Metazoa</taxon>
        <taxon>Ecdysozoa</taxon>
        <taxon>Arthropoda</taxon>
        <taxon>Hexapoda</taxon>
        <taxon>Insecta</taxon>
        <taxon>Pterygota</taxon>
        <taxon>Neoptera</taxon>
        <taxon>Endopterygota</taxon>
        <taxon>Hymenoptera</taxon>
        <taxon>Apocrita</taxon>
        <taxon>Proctotrupomorpha</taxon>
        <taxon>Chalcidoidea</taxon>
        <taxon>Pteromalidae</taxon>
        <taxon>Pteromalinae</taxon>
        <taxon>Trichomalopsis</taxon>
    </lineage>
</organism>
<keyword evidence="3" id="KW-1185">Reference proteome</keyword>
<accession>A0A232EVI7</accession>
<comment type="caution">
    <text evidence="2">The sequence shown here is derived from an EMBL/GenBank/DDBJ whole genome shotgun (WGS) entry which is preliminary data.</text>
</comment>
<protein>
    <submittedName>
        <fullName evidence="2">Uncharacterized protein</fullName>
    </submittedName>
</protein>
<dbReference type="EMBL" id="NNAY01002000">
    <property type="protein sequence ID" value="OXU22348.1"/>
    <property type="molecule type" value="Genomic_DNA"/>
</dbReference>